<feature type="compositionally biased region" description="Low complexity" evidence="2">
    <location>
        <begin position="21"/>
        <end position="48"/>
    </location>
</feature>
<dbReference type="PANTHER" id="PTHR24220:SF689">
    <property type="entry name" value="LIPOPROTEIN-RELEASING SYSTEM ATP-BINDING PROTEIN LOLD"/>
    <property type="match status" value="1"/>
</dbReference>
<feature type="domain" description="ABC transporter" evidence="3">
    <location>
        <begin position="145"/>
        <end position="354"/>
    </location>
</feature>
<dbReference type="SUPFAM" id="SSF52540">
    <property type="entry name" value="P-loop containing nucleoside triphosphate hydrolases"/>
    <property type="match status" value="1"/>
</dbReference>
<dbReference type="PROSITE" id="PS50893">
    <property type="entry name" value="ABC_TRANSPORTER_2"/>
    <property type="match status" value="1"/>
</dbReference>
<reference evidence="6 7" key="1">
    <citation type="journal article" date="2019" name="Syst. Appl. Microbiol.">
        <title>Characterization of Bifidobacterium species in feaces of the Egyptian fruit bat: Description of B. vespertilionis sp. nov. and B. rousetti sp. nov.</title>
        <authorList>
            <person name="Modesto M."/>
            <person name="Satti M."/>
            <person name="Watanabe K."/>
            <person name="Puglisi E."/>
            <person name="Morelli L."/>
            <person name="Huang C.-H."/>
            <person name="Liou J.-S."/>
            <person name="Miyashita M."/>
            <person name="Tamura T."/>
            <person name="Saito S."/>
            <person name="Mori K."/>
            <person name="Huang L."/>
            <person name="Sciavilla P."/>
            <person name="Sandri C."/>
            <person name="Spiezio C."/>
            <person name="Vitali F."/>
            <person name="Cavalieri D."/>
            <person name="Perpetuini G."/>
            <person name="Tofalo R."/>
            <person name="Bonetti A."/>
            <person name="Arita M."/>
            <person name="Mattarelli P."/>
        </authorList>
    </citation>
    <scope>NUCLEOTIDE SEQUENCE [LARGE SCALE GENOMIC DNA]</scope>
    <source>
        <strain evidence="4 7">RST16</strain>
        <strain evidence="5 6">RST8</strain>
    </source>
</reference>
<feature type="compositionally biased region" description="Basic and acidic residues" evidence="2">
    <location>
        <begin position="1"/>
        <end position="16"/>
    </location>
</feature>
<dbReference type="AlphaFoldDB" id="A0A5J5DWE3"/>
<comment type="similarity">
    <text evidence="1">Belongs to the ABC transporter superfamily.</text>
</comment>
<dbReference type="OrthoDB" id="3239808at2"/>
<evidence type="ECO:0000313" key="6">
    <source>
        <dbReference type="Proteomes" id="UP000345527"/>
    </source>
</evidence>
<protein>
    <submittedName>
        <fullName evidence="5">ATP-binding cassette domain-containing protein</fullName>
    </submittedName>
</protein>
<evidence type="ECO:0000313" key="4">
    <source>
        <dbReference type="EMBL" id="KAA8820824.1"/>
    </source>
</evidence>
<organism evidence="5 6">
    <name type="scientific">Bifidobacterium vespertilionis</name>
    <dbReference type="NCBI Taxonomy" id="2562524"/>
    <lineage>
        <taxon>Bacteria</taxon>
        <taxon>Bacillati</taxon>
        <taxon>Actinomycetota</taxon>
        <taxon>Actinomycetes</taxon>
        <taxon>Bifidobacteriales</taxon>
        <taxon>Bifidobacteriaceae</taxon>
        <taxon>Bifidobacterium</taxon>
    </lineage>
</organism>
<dbReference type="Gene3D" id="3.40.50.300">
    <property type="entry name" value="P-loop containing nucleotide triphosphate hydrolases"/>
    <property type="match status" value="1"/>
</dbReference>
<comment type="caution">
    <text evidence="5">The sequence shown here is derived from an EMBL/GenBank/DDBJ whole genome shotgun (WGS) entry which is preliminary data.</text>
</comment>
<gene>
    <name evidence="5" type="ORF">EM848_11230</name>
    <name evidence="4" type="ORF">EMO90_06555</name>
</gene>
<evidence type="ECO:0000313" key="5">
    <source>
        <dbReference type="EMBL" id="KAA8821225.1"/>
    </source>
</evidence>
<dbReference type="Proteomes" id="UP000345527">
    <property type="component" value="Unassembled WGS sequence"/>
</dbReference>
<sequence length="354" mass="38018">MADDKDFKDPKDSKDDETIDASVTEASEAAQAADATEPAEPAESSADAESTEPADDKPAVPFGIVYDDEDTLPAADDAVNADHKPQLDQTDALIAAALGLPADAKKAEPASKEKPAEAAPVMVASKIDREISDDNSLVFSSYPTLAFKRVSYAPKRGENLLEDVDLAFYDRRVYAVVVSSDEQRVAVLSLMSALARPTGGHVMFKSKDMDEITGSEFRGHFAGLVLQRNSLRGDLSVLDNIVNAMEASGRNFLKPKPLIAEDLLEEVGFPTEHNETKASKLPDIHLRRAAIAKALSCEPAVLIADEPVAGLEDPTRSDILNILKKVARKDNKTVIIVTADAAMATEVADKVYTL</sequence>
<evidence type="ECO:0000256" key="2">
    <source>
        <dbReference type="SAM" id="MobiDB-lite"/>
    </source>
</evidence>
<dbReference type="InterPro" id="IPR003439">
    <property type="entry name" value="ABC_transporter-like_ATP-bd"/>
</dbReference>
<dbReference type="RefSeq" id="WP_150355020.1">
    <property type="nucleotide sequence ID" value="NZ_RZNZ01000007.1"/>
</dbReference>
<dbReference type="Pfam" id="PF00005">
    <property type="entry name" value="ABC_tran"/>
    <property type="match status" value="1"/>
</dbReference>
<keyword evidence="5" id="KW-0067">ATP-binding</keyword>
<keyword evidence="7" id="KW-1185">Reference proteome</keyword>
<dbReference type="GO" id="GO:0016887">
    <property type="term" value="F:ATP hydrolysis activity"/>
    <property type="evidence" value="ECO:0007669"/>
    <property type="project" value="InterPro"/>
</dbReference>
<proteinExistence type="inferred from homology"/>
<dbReference type="Proteomes" id="UP000374630">
    <property type="component" value="Unassembled WGS sequence"/>
</dbReference>
<dbReference type="EMBL" id="RZOA01000032">
    <property type="protein sequence ID" value="KAA8821225.1"/>
    <property type="molecule type" value="Genomic_DNA"/>
</dbReference>
<evidence type="ECO:0000256" key="1">
    <source>
        <dbReference type="ARBA" id="ARBA00005417"/>
    </source>
</evidence>
<dbReference type="EMBL" id="RZNZ01000007">
    <property type="protein sequence ID" value="KAA8820824.1"/>
    <property type="molecule type" value="Genomic_DNA"/>
</dbReference>
<evidence type="ECO:0000313" key="7">
    <source>
        <dbReference type="Proteomes" id="UP000374630"/>
    </source>
</evidence>
<dbReference type="PANTHER" id="PTHR24220">
    <property type="entry name" value="IMPORT ATP-BINDING PROTEIN"/>
    <property type="match status" value="1"/>
</dbReference>
<dbReference type="InterPro" id="IPR015854">
    <property type="entry name" value="ABC_transpr_LolD-like"/>
</dbReference>
<feature type="region of interest" description="Disordered" evidence="2">
    <location>
        <begin position="1"/>
        <end position="71"/>
    </location>
</feature>
<dbReference type="GO" id="GO:0022857">
    <property type="term" value="F:transmembrane transporter activity"/>
    <property type="evidence" value="ECO:0007669"/>
    <property type="project" value="TreeGrafter"/>
</dbReference>
<keyword evidence="5" id="KW-0547">Nucleotide-binding</keyword>
<dbReference type="GO" id="GO:0005524">
    <property type="term" value="F:ATP binding"/>
    <property type="evidence" value="ECO:0007669"/>
    <property type="project" value="UniProtKB-KW"/>
</dbReference>
<evidence type="ECO:0000259" key="3">
    <source>
        <dbReference type="PROSITE" id="PS50893"/>
    </source>
</evidence>
<accession>A0A5J5DWE3</accession>
<name>A0A5J5DWE3_9BIFI</name>
<dbReference type="InterPro" id="IPR027417">
    <property type="entry name" value="P-loop_NTPase"/>
</dbReference>
<dbReference type="GO" id="GO:0005886">
    <property type="term" value="C:plasma membrane"/>
    <property type="evidence" value="ECO:0007669"/>
    <property type="project" value="TreeGrafter"/>
</dbReference>